<reference evidence="4" key="1">
    <citation type="submission" date="2020-10" db="EMBL/GenBank/DDBJ databases">
        <authorList>
            <person name="Gilroy R."/>
        </authorList>
    </citation>
    <scope>NUCLEOTIDE SEQUENCE</scope>
    <source>
        <strain evidence="4">7293</strain>
    </source>
</reference>
<evidence type="ECO:0000313" key="4">
    <source>
        <dbReference type="EMBL" id="MBO8436310.1"/>
    </source>
</evidence>
<keyword evidence="1" id="KW-0175">Coiled coil</keyword>
<evidence type="ECO:0000259" key="3">
    <source>
        <dbReference type="Pfam" id="PF02591"/>
    </source>
</evidence>
<evidence type="ECO:0000256" key="1">
    <source>
        <dbReference type="SAM" id="Coils"/>
    </source>
</evidence>
<feature type="region of interest" description="Disordered" evidence="2">
    <location>
        <begin position="253"/>
        <end position="291"/>
    </location>
</feature>
<reference evidence="4" key="2">
    <citation type="journal article" date="2021" name="PeerJ">
        <title>Extensive microbial diversity within the chicken gut microbiome revealed by metagenomics and culture.</title>
        <authorList>
            <person name="Gilroy R."/>
            <person name="Ravi A."/>
            <person name="Getino M."/>
            <person name="Pursley I."/>
            <person name="Horton D.L."/>
            <person name="Alikhan N.F."/>
            <person name="Baker D."/>
            <person name="Gharbi K."/>
            <person name="Hall N."/>
            <person name="Watson M."/>
            <person name="Adriaenssens E.M."/>
            <person name="Foster-Nyarko E."/>
            <person name="Jarju S."/>
            <person name="Secka A."/>
            <person name="Antonio M."/>
            <person name="Oren A."/>
            <person name="Chaudhuri R.R."/>
            <person name="La Ragione R."/>
            <person name="Hildebrand F."/>
            <person name="Pallen M.J."/>
        </authorList>
    </citation>
    <scope>NUCLEOTIDE SEQUENCE</scope>
    <source>
        <strain evidence="4">7293</strain>
    </source>
</reference>
<feature type="compositionally biased region" description="Low complexity" evidence="2">
    <location>
        <begin position="256"/>
        <end position="270"/>
    </location>
</feature>
<dbReference type="Gene3D" id="1.10.287.1490">
    <property type="match status" value="1"/>
</dbReference>
<dbReference type="Proteomes" id="UP000823615">
    <property type="component" value="Unassembled WGS sequence"/>
</dbReference>
<dbReference type="AlphaFoldDB" id="A0A9D9H259"/>
<proteinExistence type="predicted"/>
<name>A0A9D9H259_9SPIO</name>
<keyword evidence="4" id="KW-0238">DNA-binding</keyword>
<dbReference type="InterPro" id="IPR003743">
    <property type="entry name" value="Zf-RING_7"/>
</dbReference>
<feature type="domain" description="C4-type zinc ribbon" evidence="3">
    <location>
        <begin position="201"/>
        <end position="236"/>
    </location>
</feature>
<dbReference type="GO" id="GO:0003677">
    <property type="term" value="F:DNA binding"/>
    <property type="evidence" value="ECO:0007669"/>
    <property type="project" value="UniProtKB-KW"/>
</dbReference>
<evidence type="ECO:0000256" key="2">
    <source>
        <dbReference type="SAM" id="MobiDB-lite"/>
    </source>
</evidence>
<accession>A0A9D9H259</accession>
<protein>
    <submittedName>
        <fullName evidence="4">DNA-binding protein</fullName>
    </submittedName>
</protein>
<gene>
    <name evidence="4" type="ORF">IAA97_04975</name>
</gene>
<feature type="coiled-coil region" evidence="1">
    <location>
        <begin position="27"/>
        <end position="165"/>
    </location>
</feature>
<organism evidence="4 5">
    <name type="scientific">Candidatus Ornithospirochaeta stercoripullorum</name>
    <dbReference type="NCBI Taxonomy" id="2840899"/>
    <lineage>
        <taxon>Bacteria</taxon>
        <taxon>Pseudomonadati</taxon>
        <taxon>Spirochaetota</taxon>
        <taxon>Spirochaetia</taxon>
        <taxon>Spirochaetales</taxon>
        <taxon>Spirochaetaceae</taxon>
        <taxon>Spirochaetaceae incertae sedis</taxon>
        <taxon>Candidatus Ornithospirochaeta</taxon>
    </lineage>
</organism>
<evidence type="ECO:0000313" key="5">
    <source>
        <dbReference type="Proteomes" id="UP000823615"/>
    </source>
</evidence>
<dbReference type="EMBL" id="JADIMT010000061">
    <property type="protein sequence ID" value="MBO8436310.1"/>
    <property type="molecule type" value="Genomic_DNA"/>
</dbReference>
<comment type="caution">
    <text evidence="4">The sequence shown here is derived from an EMBL/GenBank/DDBJ whole genome shotgun (WGS) entry which is preliminary data.</text>
</comment>
<dbReference type="Pfam" id="PF02591">
    <property type="entry name" value="Zn_ribbon_9"/>
    <property type="match status" value="1"/>
</dbReference>
<sequence length="291" mass="33551">MADNEKLECLRKLQDVLQAKFELEQQVETLPRELRREESELQRVEKEYEALQKLVEDTSDEVKSLSIRYEDAFQARTGYEKQMEFLNTQREYEALSKQLEEARANEEALLKQRNNKMKESEKLKKDVVVKEEEVNAQRAKVAEEKAKVDTELSGINERIEALDKECLAVKGTSISNELYEKFSNIVKKKDGVGVVPVHGQVCMGCDRVLPVQFVIDLRLKQEHNEIEYCPYCSRIIWYEELDPETEKNYIFEQLESKGSGSEKSSSAAAEPQGDSDSYDESMGMDGGFEDF</sequence>